<organism evidence="3 4">
    <name type="scientific">Temperatibacter marinus</name>
    <dbReference type="NCBI Taxonomy" id="1456591"/>
    <lineage>
        <taxon>Bacteria</taxon>
        <taxon>Pseudomonadati</taxon>
        <taxon>Pseudomonadota</taxon>
        <taxon>Alphaproteobacteria</taxon>
        <taxon>Kordiimonadales</taxon>
        <taxon>Temperatibacteraceae</taxon>
        <taxon>Temperatibacter</taxon>
    </lineage>
</organism>
<feature type="transmembrane region" description="Helical" evidence="2">
    <location>
        <begin position="259"/>
        <end position="278"/>
    </location>
</feature>
<dbReference type="GO" id="GO:0005548">
    <property type="term" value="F:phospholipid transporter activity"/>
    <property type="evidence" value="ECO:0007669"/>
    <property type="project" value="TreeGrafter"/>
</dbReference>
<dbReference type="PANTHER" id="PTHR30188">
    <property type="entry name" value="ABC TRANSPORTER PERMEASE PROTEIN-RELATED"/>
    <property type="match status" value="1"/>
</dbReference>
<feature type="transmembrane region" description="Helical" evidence="2">
    <location>
        <begin position="168"/>
        <end position="188"/>
    </location>
</feature>
<evidence type="ECO:0000313" key="3">
    <source>
        <dbReference type="EMBL" id="WND03049.1"/>
    </source>
</evidence>
<dbReference type="RefSeq" id="WP_310798898.1">
    <property type="nucleotide sequence ID" value="NZ_CP123872.1"/>
</dbReference>
<proteinExistence type="inferred from homology"/>
<protein>
    <submittedName>
        <fullName evidence="3">ABC transporter permease</fullName>
    </submittedName>
</protein>
<feature type="transmembrane region" description="Helical" evidence="2">
    <location>
        <begin position="135"/>
        <end position="156"/>
    </location>
</feature>
<gene>
    <name evidence="3" type="ORF">QGN29_01555</name>
</gene>
<dbReference type="PANTHER" id="PTHR30188:SF3">
    <property type="entry name" value="ABC TRANSPORTER PERMEASE"/>
    <property type="match status" value="1"/>
</dbReference>
<dbReference type="InterPro" id="IPR003453">
    <property type="entry name" value="ABC_MlaE_roteobac"/>
</dbReference>
<dbReference type="EMBL" id="CP123872">
    <property type="protein sequence ID" value="WND03049.1"/>
    <property type="molecule type" value="Genomic_DNA"/>
</dbReference>
<sequence length="378" mass="40990">MQDRDTKTALLTEMKEGAFRASLIGEWVVDHAGSLDEEIRNIAITGRHPVEIDCSRVNRLDTAGAILIRKLTAHLAPAGPVSRSNLSPKYDHLLEMVENSFERADCMPPEPNWFTELVSDIGKSIESAALNLGQLLSFIGFILATLARVIFMPWRFRYKAMIIQLEAVGLRALGIVGLISFLIGAVMVNQGSIQLAKFGADILVIDMLGITHLRELGVLLTAIIVAGRSGSAFTAQIGSMKINEEIDAMKTLGLSPMEVLVIPRFIALVIAMPLLTVYADVLGILGGATMAAVQLDISFASFLVYLQEEVPLTHYWVGILKAPAFAAVIAVSGCYEGLSVKNNADSLGYHTTKSVVQSIFLVIILDALFAIFFTALNM</sequence>
<evidence type="ECO:0000313" key="4">
    <source>
        <dbReference type="Proteomes" id="UP001268683"/>
    </source>
</evidence>
<dbReference type="KEGG" id="tmk:QGN29_01555"/>
<dbReference type="NCBIfam" id="TIGR00056">
    <property type="entry name" value="MlaE family lipid ABC transporter permease subunit"/>
    <property type="match status" value="1"/>
</dbReference>
<feature type="transmembrane region" description="Helical" evidence="2">
    <location>
        <begin position="318"/>
        <end position="338"/>
    </location>
</feature>
<comment type="subcellular location">
    <subcellularLocation>
        <location evidence="2">Cell inner membrane</location>
        <topology evidence="2">Multi-pass membrane protein</topology>
    </subcellularLocation>
</comment>
<keyword evidence="2" id="KW-1133">Transmembrane helix</keyword>
<keyword evidence="4" id="KW-1185">Reference proteome</keyword>
<keyword evidence="2" id="KW-0997">Cell inner membrane</keyword>
<dbReference type="Gene3D" id="3.30.750.24">
    <property type="entry name" value="STAS domain"/>
    <property type="match status" value="1"/>
</dbReference>
<dbReference type="GO" id="GO:0043190">
    <property type="term" value="C:ATP-binding cassette (ABC) transporter complex"/>
    <property type="evidence" value="ECO:0007669"/>
    <property type="project" value="InterPro"/>
</dbReference>
<evidence type="ECO:0000256" key="2">
    <source>
        <dbReference type="RuleBase" id="RU362044"/>
    </source>
</evidence>
<dbReference type="Pfam" id="PF02405">
    <property type="entry name" value="MlaE"/>
    <property type="match status" value="1"/>
</dbReference>
<accession>A0AA52EIB7</accession>
<dbReference type="InterPro" id="IPR036513">
    <property type="entry name" value="STAS_dom_sf"/>
</dbReference>
<feature type="transmembrane region" description="Helical" evidence="2">
    <location>
        <begin position="284"/>
        <end position="306"/>
    </location>
</feature>
<dbReference type="SUPFAM" id="SSF52091">
    <property type="entry name" value="SpoIIaa-like"/>
    <property type="match status" value="1"/>
</dbReference>
<evidence type="ECO:0000256" key="1">
    <source>
        <dbReference type="ARBA" id="ARBA00003787"/>
    </source>
</evidence>
<keyword evidence="2" id="KW-1003">Cell membrane</keyword>
<keyword evidence="2" id="KW-0812">Transmembrane</keyword>
<dbReference type="AlphaFoldDB" id="A0AA52EIB7"/>
<dbReference type="InterPro" id="IPR030802">
    <property type="entry name" value="Permease_MalE"/>
</dbReference>
<feature type="transmembrane region" description="Helical" evidence="2">
    <location>
        <begin position="358"/>
        <end position="376"/>
    </location>
</feature>
<reference evidence="3" key="1">
    <citation type="submission" date="2023-04" db="EMBL/GenBank/DDBJ databases">
        <title>Complete genome sequence of Temperatibacter marinus.</title>
        <authorList>
            <person name="Rong J.-C."/>
            <person name="Yi M.-L."/>
            <person name="Zhao Q."/>
        </authorList>
    </citation>
    <scope>NUCLEOTIDE SEQUENCE</scope>
    <source>
        <strain evidence="3">NBRC 110045</strain>
    </source>
</reference>
<comment type="function">
    <text evidence="1">Could be part of an ABC transporter complex.</text>
</comment>
<dbReference type="Proteomes" id="UP001268683">
    <property type="component" value="Chromosome"/>
</dbReference>
<comment type="similarity">
    <text evidence="2">Belongs to the MlaE permease family.</text>
</comment>
<keyword evidence="2" id="KW-0472">Membrane</keyword>
<name>A0AA52EIB7_9PROT</name>